<feature type="non-terminal residue" evidence="2">
    <location>
        <position position="131"/>
    </location>
</feature>
<feature type="compositionally biased region" description="Low complexity" evidence="1">
    <location>
        <begin position="41"/>
        <end position="51"/>
    </location>
</feature>
<feature type="compositionally biased region" description="Basic and acidic residues" evidence="1">
    <location>
        <begin position="23"/>
        <end position="40"/>
    </location>
</feature>
<feature type="region of interest" description="Disordered" evidence="1">
    <location>
        <begin position="1"/>
        <end position="104"/>
    </location>
</feature>
<feature type="non-terminal residue" evidence="2">
    <location>
        <position position="1"/>
    </location>
</feature>
<name>A0A6J4UKE5_9BACT</name>
<protein>
    <submittedName>
        <fullName evidence="2">Transcriptional regulator, HxlR family</fullName>
    </submittedName>
</protein>
<organism evidence="2">
    <name type="scientific">uncultured Thermomicrobiales bacterium</name>
    <dbReference type="NCBI Taxonomy" id="1645740"/>
    <lineage>
        <taxon>Bacteria</taxon>
        <taxon>Pseudomonadati</taxon>
        <taxon>Thermomicrobiota</taxon>
        <taxon>Thermomicrobia</taxon>
        <taxon>Thermomicrobiales</taxon>
        <taxon>environmental samples</taxon>
    </lineage>
</organism>
<sequence length="131" mass="13493">DSNAGWGAPGQRLLGSLQVPGAARRDLEQVVDDGDRRDGGRPAAIRRPAAPARRDLAQGADADAASPGGQGAGDAHGLPVRPLPRRVRADPPWPGRRRAAGCPAGLGRAQGVLRHGECRLRRRGAAGGGRV</sequence>
<accession>A0A6J4UKE5</accession>
<reference evidence="2" key="1">
    <citation type="submission" date="2020-02" db="EMBL/GenBank/DDBJ databases">
        <authorList>
            <person name="Meier V. D."/>
        </authorList>
    </citation>
    <scope>NUCLEOTIDE SEQUENCE</scope>
    <source>
        <strain evidence="2">AVDCRST_MAG33</strain>
    </source>
</reference>
<evidence type="ECO:0000313" key="2">
    <source>
        <dbReference type="EMBL" id="CAA9553018.1"/>
    </source>
</evidence>
<evidence type="ECO:0000256" key="1">
    <source>
        <dbReference type="SAM" id="MobiDB-lite"/>
    </source>
</evidence>
<proteinExistence type="predicted"/>
<dbReference type="AlphaFoldDB" id="A0A6J4UKE5"/>
<gene>
    <name evidence="2" type="ORF">AVDCRST_MAG33-1041</name>
</gene>
<dbReference type="EMBL" id="CADCWK010000096">
    <property type="protein sequence ID" value="CAA9553018.1"/>
    <property type="molecule type" value="Genomic_DNA"/>
</dbReference>